<evidence type="ECO:0000313" key="1">
    <source>
        <dbReference type="EMBL" id="KKQ75546.1"/>
    </source>
</evidence>
<dbReference type="Proteomes" id="UP000034181">
    <property type="component" value="Unassembled WGS sequence"/>
</dbReference>
<dbReference type="PANTHER" id="PTHR30289">
    <property type="entry name" value="UNCHARACTERIZED PROTEIN YBCL-RELATED"/>
    <property type="match status" value="1"/>
</dbReference>
<dbReference type="Gene3D" id="3.90.280.10">
    <property type="entry name" value="PEBP-like"/>
    <property type="match status" value="1"/>
</dbReference>
<dbReference type="EMBL" id="LBUZ01000009">
    <property type="protein sequence ID" value="KKQ75546.1"/>
    <property type="molecule type" value="Genomic_DNA"/>
</dbReference>
<protein>
    <submittedName>
        <fullName evidence="1">Phospholipid-binding protein, PBP family</fullName>
    </submittedName>
</protein>
<dbReference type="InterPro" id="IPR005247">
    <property type="entry name" value="YbhB_YbcL/LppC-like"/>
</dbReference>
<reference evidence="1 2" key="1">
    <citation type="journal article" date="2015" name="Nature">
        <title>rRNA introns, odd ribosomes, and small enigmatic genomes across a large radiation of phyla.</title>
        <authorList>
            <person name="Brown C.T."/>
            <person name="Hug L.A."/>
            <person name="Thomas B.C."/>
            <person name="Sharon I."/>
            <person name="Castelle C.J."/>
            <person name="Singh A."/>
            <person name="Wilkins M.J."/>
            <person name="Williams K.H."/>
            <person name="Banfield J.F."/>
        </authorList>
    </citation>
    <scope>NUCLEOTIDE SEQUENCE [LARGE SCALE GENOMIC DNA]</scope>
</reference>
<name>A0A0G0NEL4_9BACT</name>
<dbReference type="SUPFAM" id="SSF49777">
    <property type="entry name" value="PEBP-like"/>
    <property type="match status" value="1"/>
</dbReference>
<dbReference type="Pfam" id="PF01161">
    <property type="entry name" value="PBP"/>
    <property type="match status" value="1"/>
</dbReference>
<accession>A0A0G0NEL4</accession>
<dbReference type="PANTHER" id="PTHR30289:SF1">
    <property type="entry name" value="PEBP (PHOSPHATIDYLETHANOLAMINE-BINDING PROTEIN) FAMILY PROTEIN"/>
    <property type="match status" value="1"/>
</dbReference>
<dbReference type="NCBIfam" id="TIGR00481">
    <property type="entry name" value="YbhB/YbcL family Raf kinase inhibitor-like protein"/>
    <property type="match status" value="1"/>
</dbReference>
<dbReference type="CDD" id="cd00865">
    <property type="entry name" value="PEBP_bact_arch"/>
    <property type="match status" value="1"/>
</dbReference>
<dbReference type="InterPro" id="IPR008914">
    <property type="entry name" value="PEBP"/>
</dbReference>
<dbReference type="AlphaFoldDB" id="A0A0G0NEL4"/>
<proteinExistence type="predicted"/>
<comment type="caution">
    <text evidence="1">The sequence shown here is derived from an EMBL/GenBank/DDBJ whole genome shotgun (WGS) entry which is preliminary data.</text>
</comment>
<sequence length="147" mass="16540">MTIKSPAFEQNQSIPVLYTCEGDDINPSLVFSDIPENTKSLALIMSDPDAPRGTFTHWLIWNISPELTEIEENEWPEGAEQGLNDGGSLGYMGPCPGQGIHHYHFTLYALSKKLDVNSNIKKEGLEREIETCLIEKAELMGLYRRQN</sequence>
<dbReference type="InterPro" id="IPR036610">
    <property type="entry name" value="PEBP-like_sf"/>
</dbReference>
<gene>
    <name evidence="1" type="ORF">US96_C0009G0004</name>
</gene>
<organism evidence="1 2">
    <name type="scientific">Candidatus Woesebacteria bacterium GW2011_GWB1_38_5b</name>
    <dbReference type="NCBI Taxonomy" id="1618569"/>
    <lineage>
        <taxon>Bacteria</taxon>
        <taxon>Candidatus Woeseibacteriota</taxon>
    </lineage>
</organism>
<evidence type="ECO:0000313" key="2">
    <source>
        <dbReference type="Proteomes" id="UP000034181"/>
    </source>
</evidence>